<dbReference type="InterPro" id="IPR006311">
    <property type="entry name" value="TAT_signal"/>
</dbReference>
<keyword evidence="3" id="KW-1185">Reference proteome</keyword>
<dbReference type="EMBL" id="CP036290">
    <property type="protein sequence ID" value="QDU83224.1"/>
    <property type="molecule type" value="Genomic_DNA"/>
</dbReference>
<dbReference type="InterPro" id="IPR001509">
    <property type="entry name" value="Epimerase_deHydtase"/>
</dbReference>
<reference evidence="2 3" key="1">
    <citation type="submission" date="2019-02" db="EMBL/GenBank/DDBJ databases">
        <title>Deep-cultivation of Planctomycetes and their phenomic and genomic characterization uncovers novel biology.</title>
        <authorList>
            <person name="Wiegand S."/>
            <person name="Jogler M."/>
            <person name="Boedeker C."/>
            <person name="Pinto D."/>
            <person name="Vollmers J."/>
            <person name="Rivas-Marin E."/>
            <person name="Kohn T."/>
            <person name="Peeters S.H."/>
            <person name="Heuer A."/>
            <person name="Rast P."/>
            <person name="Oberbeckmann S."/>
            <person name="Bunk B."/>
            <person name="Jeske O."/>
            <person name="Meyerdierks A."/>
            <person name="Storesund J.E."/>
            <person name="Kallscheuer N."/>
            <person name="Luecker S."/>
            <person name="Lage O.M."/>
            <person name="Pohl T."/>
            <person name="Merkel B.J."/>
            <person name="Hornburger P."/>
            <person name="Mueller R.-W."/>
            <person name="Bruemmer F."/>
            <person name="Labrenz M."/>
            <person name="Spormann A.M."/>
            <person name="Op den Camp H."/>
            <person name="Overmann J."/>
            <person name="Amann R."/>
            <person name="Jetten M.S.M."/>
            <person name="Mascher T."/>
            <person name="Medema M.H."/>
            <person name="Devos D.P."/>
            <person name="Kaster A.-K."/>
            <person name="Ovreas L."/>
            <person name="Rohde M."/>
            <person name="Galperin M.Y."/>
            <person name="Jogler C."/>
        </authorList>
    </citation>
    <scope>NUCLEOTIDE SEQUENCE [LARGE SCALE GENOMIC DNA]</scope>
    <source>
        <strain evidence="2 3">Pla163</strain>
    </source>
</reference>
<dbReference type="RefSeq" id="WP_145182545.1">
    <property type="nucleotide sequence ID" value="NZ_CP036290.1"/>
</dbReference>
<organism evidence="2 3">
    <name type="scientific">Rohdeia mirabilis</name>
    <dbReference type="NCBI Taxonomy" id="2528008"/>
    <lineage>
        <taxon>Bacteria</taxon>
        <taxon>Pseudomonadati</taxon>
        <taxon>Planctomycetota</taxon>
        <taxon>Planctomycetia</taxon>
        <taxon>Planctomycetia incertae sedis</taxon>
        <taxon>Rohdeia</taxon>
    </lineage>
</organism>
<evidence type="ECO:0000259" key="1">
    <source>
        <dbReference type="Pfam" id="PF01370"/>
    </source>
</evidence>
<dbReference type="Gene3D" id="3.40.50.720">
    <property type="entry name" value="NAD(P)-binding Rossmann-like Domain"/>
    <property type="match status" value="1"/>
</dbReference>
<evidence type="ECO:0000313" key="3">
    <source>
        <dbReference type="Proteomes" id="UP000319342"/>
    </source>
</evidence>
<dbReference type="Proteomes" id="UP000319342">
    <property type="component" value="Chromosome"/>
</dbReference>
<accession>A0A518CVI3</accession>
<dbReference type="OrthoDB" id="9809586at2"/>
<evidence type="ECO:0000313" key="2">
    <source>
        <dbReference type="EMBL" id="QDU83224.1"/>
    </source>
</evidence>
<dbReference type="SUPFAM" id="SSF51735">
    <property type="entry name" value="NAD(P)-binding Rossmann-fold domains"/>
    <property type="match status" value="1"/>
</dbReference>
<gene>
    <name evidence="2" type="ORF">Pla163_03220</name>
</gene>
<feature type="domain" description="NAD-dependent epimerase/dehydratase" evidence="1">
    <location>
        <begin position="55"/>
        <end position="263"/>
    </location>
</feature>
<dbReference type="InterPro" id="IPR051783">
    <property type="entry name" value="NAD(P)-dependent_oxidoreduct"/>
</dbReference>
<name>A0A518CVI3_9BACT</name>
<dbReference type="InterPro" id="IPR036291">
    <property type="entry name" value="NAD(P)-bd_dom_sf"/>
</dbReference>
<protein>
    <submittedName>
        <fullName evidence="2">NAD dependent epimerase/dehydratase family protein</fullName>
    </submittedName>
</protein>
<proteinExistence type="predicted"/>
<dbReference type="GO" id="GO:0004029">
    <property type="term" value="F:aldehyde dehydrogenase (NAD+) activity"/>
    <property type="evidence" value="ECO:0007669"/>
    <property type="project" value="TreeGrafter"/>
</dbReference>
<dbReference type="GO" id="GO:0005737">
    <property type="term" value="C:cytoplasm"/>
    <property type="evidence" value="ECO:0007669"/>
    <property type="project" value="TreeGrafter"/>
</dbReference>
<dbReference type="AlphaFoldDB" id="A0A518CVI3"/>
<dbReference type="PANTHER" id="PTHR48079:SF6">
    <property type="entry name" value="NAD(P)-BINDING DOMAIN-CONTAINING PROTEIN-RELATED"/>
    <property type="match status" value="1"/>
</dbReference>
<sequence>MQHVPVHSSGVGRRQFVAAAASAATFASFGLGGAPAARAQEGGRASSGGGTRKKVLVLGGTGFLGPHTVRACIAKGWEVTLFNRGRTNTDLFPDLEKLEGDRDPDKGDGLKALEGDRRWDVVIDTSSYVPRIARASVDLLKDRIGQYLLVSTVSVYASMEEPDQDESAELATVEDETSENVNMYYGALKALCEQVAEELMPGRVHVVRPGLIVGPGDPTHRFTYWPVRVRDGGEVLAPGQLDDPVQYIDVRDLADFMVRACDEGLMGIYNAVGPEYGQTIAGLVYGCRAACKSDARFTWVPMEGLQELGVQPWSDMPMWTGGMGIDRMDGSKAWKAGLTSRPLAETVTATLESWDGMSDEQRARRWGITREREAEALAKWAK</sequence>
<dbReference type="PROSITE" id="PS51318">
    <property type="entry name" value="TAT"/>
    <property type="match status" value="1"/>
</dbReference>
<dbReference type="PANTHER" id="PTHR48079">
    <property type="entry name" value="PROTEIN YEEZ"/>
    <property type="match status" value="1"/>
</dbReference>
<dbReference type="Pfam" id="PF01370">
    <property type="entry name" value="Epimerase"/>
    <property type="match status" value="1"/>
</dbReference>